<evidence type="ECO:0000259" key="8">
    <source>
        <dbReference type="PROSITE" id="PS51790"/>
    </source>
</evidence>
<dbReference type="AlphaFoldDB" id="A0A7S2F7J2"/>
<evidence type="ECO:0000256" key="1">
    <source>
        <dbReference type="ARBA" id="ARBA00007174"/>
    </source>
</evidence>
<keyword evidence="3 6" id="KW-0862">Zinc</keyword>
<sequence>MAFIPLRLPNVILKHQRRGTPSVMAVVDKSEEEWQSVLTEMQYYVLREAGTEPAGSSELNSIKDNGTFLCAGCGSPLFTADTKFDSGTGWPSFFSPIDGDSVFLSTDYKLIIPRTEVQCGACKGHLGHVFEDGPKPSGQRYCLNGVAMQFQPDDADLELAAAVAARRKESPTQPRSPLAAVIPSLVFNAGIAGLFLNSFLSRDHTWQVGTTPGSLLVSAFEYFPVFCAIFYASLFFRGIGRLWS</sequence>
<reference evidence="9" key="1">
    <citation type="submission" date="2021-01" db="EMBL/GenBank/DDBJ databases">
        <authorList>
            <person name="Corre E."/>
            <person name="Pelletier E."/>
            <person name="Niang G."/>
            <person name="Scheremetjew M."/>
            <person name="Finn R."/>
            <person name="Kale V."/>
            <person name="Holt S."/>
            <person name="Cochrane G."/>
            <person name="Meng A."/>
            <person name="Brown T."/>
            <person name="Cohen L."/>
        </authorList>
    </citation>
    <scope>NUCLEOTIDE SEQUENCE</scope>
    <source>
        <strain evidence="9">CCMP1381</strain>
    </source>
</reference>
<name>A0A7S2F7J2_9STRA</name>
<keyword evidence="7" id="KW-1133">Transmembrane helix</keyword>
<dbReference type="SUPFAM" id="SSF51316">
    <property type="entry name" value="Mss4-like"/>
    <property type="match status" value="1"/>
</dbReference>
<dbReference type="GO" id="GO:0030091">
    <property type="term" value="P:protein repair"/>
    <property type="evidence" value="ECO:0007669"/>
    <property type="project" value="InterPro"/>
</dbReference>
<evidence type="ECO:0000256" key="7">
    <source>
        <dbReference type="SAM" id="Phobius"/>
    </source>
</evidence>
<dbReference type="EC" id="1.8.4.12" evidence="6"/>
<evidence type="ECO:0000256" key="3">
    <source>
        <dbReference type="ARBA" id="ARBA00022833"/>
    </source>
</evidence>
<proteinExistence type="inferred from homology"/>
<evidence type="ECO:0000256" key="5">
    <source>
        <dbReference type="ARBA" id="ARBA00048488"/>
    </source>
</evidence>
<evidence type="ECO:0000256" key="6">
    <source>
        <dbReference type="RuleBase" id="RU365044"/>
    </source>
</evidence>
<evidence type="ECO:0000256" key="4">
    <source>
        <dbReference type="ARBA" id="ARBA00023002"/>
    </source>
</evidence>
<dbReference type="Pfam" id="PF01641">
    <property type="entry name" value="SelR"/>
    <property type="match status" value="1"/>
</dbReference>
<keyword evidence="7" id="KW-0812">Transmembrane</keyword>
<dbReference type="InterPro" id="IPR028427">
    <property type="entry name" value="Met_Sox_Rdtase_MsrB"/>
</dbReference>
<comment type="cofactor">
    <cofactor evidence="6">
        <name>Zn(2+)</name>
        <dbReference type="ChEBI" id="CHEBI:29105"/>
    </cofactor>
    <text evidence="6">Binds 1 zinc ion per subunit.</text>
</comment>
<dbReference type="EMBL" id="HBGS01005699">
    <property type="protein sequence ID" value="CAD9376672.1"/>
    <property type="molecule type" value="Transcribed_RNA"/>
</dbReference>
<organism evidence="9">
    <name type="scientific">Octactis speculum</name>
    <dbReference type="NCBI Taxonomy" id="3111310"/>
    <lineage>
        <taxon>Eukaryota</taxon>
        <taxon>Sar</taxon>
        <taxon>Stramenopiles</taxon>
        <taxon>Ochrophyta</taxon>
        <taxon>Dictyochophyceae</taxon>
        <taxon>Dictyochales</taxon>
        <taxon>Dictyochaceae</taxon>
        <taxon>Octactis</taxon>
    </lineage>
</organism>
<feature type="domain" description="MsrB" evidence="8">
    <location>
        <begin position="31"/>
        <end position="153"/>
    </location>
</feature>
<dbReference type="InterPro" id="IPR002579">
    <property type="entry name" value="Met_Sox_Rdtase_MsrB_dom"/>
</dbReference>
<protein>
    <recommendedName>
        <fullName evidence="6">Peptide-methionine (R)-S-oxide reductase</fullName>
        <ecNumber evidence="6">1.8.4.12</ecNumber>
    </recommendedName>
</protein>
<gene>
    <name evidence="9" type="ORF">DSPE1174_LOCUS2970</name>
</gene>
<dbReference type="PANTHER" id="PTHR10173:SF57">
    <property type="entry name" value="PEPTIDE-METHIONINE (R)-S-OXIDE REDUCTASE"/>
    <property type="match status" value="1"/>
</dbReference>
<keyword evidence="4 6" id="KW-0560">Oxidoreductase</keyword>
<feature type="transmembrane region" description="Helical" evidence="7">
    <location>
        <begin position="216"/>
        <end position="236"/>
    </location>
</feature>
<evidence type="ECO:0000313" key="9">
    <source>
        <dbReference type="EMBL" id="CAD9376672.1"/>
    </source>
</evidence>
<keyword evidence="2 6" id="KW-0479">Metal-binding</keyword>
<dbReference type="PROSITE" id="PS51790">
    <property type="entry name" value="MSRB"/>
    <property type="match status" value="1"/>
</dbReference>
<dbReference type="InterPro" id="IPR011057">
    <property type="entry name" value="Mss4-like_sf"/>
</dbReference>
<dbReference type="GO" id="GO:0046872">
    <property type="term" value="F:metal ion binding"/>
    <property type="evidence" value="ECO:0007669"/>
    <property type="project" value="UniProtKB-KW"/>
</dbReference>
<comment type="catalytic activity">
    <reaction evidence="5 6">
        <text>L-methionyl-[protein] + [thioredoxin]-disulfide + H2O = L-methionyl-(R)-S-oxide-[protein] + [thioredoxin]-dithiol</text>
        <dbReference type="Rhea" id="RHEA:24164"/>
        <dbReference type="Rhea" id="RHEA-COMP:10698"/>
        <dbReference type="Rhea" id="RHEA-COMP:10700"/>
        <dbReference type="Rhea" id="RHEA-COMP:12313"/>
        <dbReference type="Rhea" id="RHEA-COMP:12314"/>
        <dbReference type="ChEBI" id="CHEBI:15377"/>
        <dbReference type="ChEBI" id="CHEBI:16044"/>
        <dbReference type="ChEBI" id="CHEBI:29950"/>
        <dbReference type="ChEBI" id="CHEBI:45764"/>
        <dbReference type="ChEBI" id="CHEBI:50058"/>
        <dbReference type="EC" id="1.8.4.12"/>
    </reaction>
</comment>
<dbReference type="Gene3D" id="2.170.150.20">
    <property type="entry name" value="Peptide methionine sulfoxide reductase"/>
    <property type="match status" value="1"/>
</dbReference>
<dbReference type="GO" id="GO:0005737">
    <property type="term" value="C:cytoplasm"/>
    <property type="evidence" value="ECO:0007669"/>
    <property type="project" value="TreeGrafter"/>
</dbReference>
<accession>A0A7S2F7J2</accession>
<dbReference type="PANTHER" id="PTHR10173">
    <property type="entry name" value="METHIONINE SULFOXIDE REDUCTASE"/>
    <property type="match status" value="1"/>
</dbReference>
<dbReference type="NCBIfam" id="TIGR00357">
    <property type="entry name" value="peptide-methionine (R)-S-oxide reductase MsrB"/>
    <property type="match status" value="1"/>
</dbReference>
<feature type="transmembrane region" description="Helical" evidence="7">
    <location>
        <begin position="176"/>
        <end position="196"/>
    </location>
</feature>
<keyword evidence="7" id="KW-0472">Membrane</keyword>
<dbReference type="GO" id="GO:0006979">
    <property type="term" value="P:response to oxidative stress"/>
    <property type="evidence" value="ECO:0007669"/>
    <property type="project" value="InterPro"/>
</dbReference>
<comment type="similarity">
    <text evidence="1 6">Belongs to the MsrB Met sulfoxide reductase family.</text>
</comment>
<dbReference type="GO" id="GO:0033743">
    <property type="term" value="F:peptide-methionine (R)-S-oxide reductase activity"/>
    <property type="evidence" value="ECO:0007669"/>
    <property type="project" value="UniProtKB-EC"/>
</dbReference>
<evidence type="ECO:0000256" key="2">
    <source>
        <dbReference type="ARBA" id="ARBA00022723"/>
    </source>
</evidence>
<dbReference type="FunFam" id="2.170.150.20:FF:000001">
    <property type="entry name" value="Peptide methionine sulfoxide reductase MsrB"/>
    <property type="match status" value="1"/>
</dbReference>